<dbReference type="Proteomes" id="UP000502823">
    <property type="component" value="Unassembled WGS sequence"/>
</dbReference>
<evidence type="ECO:0000256" key="9">
    <source>
        <dbReference type="ARBA" id="ARBA00074452"/>
    </source>
</evidence>
<sequence length="598" mass="68135">MFLNSDVMTFLRTAFVFAVKHRLVSHRSSKQFCSVASSTSVGEEGTKDFGNNYDDSTKNIDSGHLDLPNTIRQYAARDQKRHNFTKDISRGPGLKDFVINSSLQPVQCDSVPYIRNTTIKGLNRKVYFEVYGCQMNVNDTDIVWSILKDVGYMKTESIQEADVILVVTCAIREGAETKVWNKLKHFRVLKKAREKQNRKPQLKIGILGCMAERLKHQLLEKEKIVDIVAGPDSYKDLPRLLALTDSNQTAVNVLLSLDETYADIVPVRLNQDAVTAFVSIMRGCDNMCTYCIVPFTRGRERSRPVASILQEVRGLSEQGVKEVTLLGQNVNSYRDLSVRDYYGGVALDEETHLAKGFHTVYKKKKGGLRFSDLLDQVSRIDPEMRIRFTSPHPKDFPDEVLDLIRDRSNICCSLHMPAQSGNSAVLERMRRGYNREAYLDLIHHVRQLIPDVSLSSDFICGFCGETDEEFEDTLSLISEVKYNRAFLFSYSLREKTTAHRRLVDDVPPEIKQQRLVRMMSLSRREAEKLNQAQIGQQQLVLVEGPSKRSVDDMAGRNDGNTKVVFPAVEIPEEEFSHKLRKIKPGDYVVVQIRQFIHV</sequence>
<dbReference type="Gene3D" id="3.80.30.20">
    <property type="entry name" value="tm_1862 like domain"/>
    <property type="match status" value="1"/>
</dbReference>
<dbReference type="InterPro" id="IPR023404">
    <property type="entry name" value="rSAM_horseshoe"/>
</dbReference>
<keyword evidence="5" id="KW-0479">Metal-binding</keyword>
<dbReference type="AlphaFoldDB" id="A0A6L2Q6L5"/>
<comment type="cofactor">
    <cofactor evidence="1">
        <name>[4Fe-4S] cluster</name>
        <dbReference type="ChEBI" id="CHEBI:49883"/>
    </cofactor>
</comment>
<dbReference type="SFLD" id="SFLDF00413">
    <property type="entry name" value="CDK5RAP1"/>
    <property type="match status" value="1"/>
</dbReference>
<dbReference type="PROSITE" id="PS50926">
    <property type="entry name" value="TRAM"/>
    <property type="match status" value="1"/>
</dbReference>
<dbReference type="InterPro" id="IPR058240">
    <property type="entry name" value="rSAM_sf"/>
</dbReference>
<feature type="domain" description="TRAM" evidence="10">
    <location>
        <begin position="531"/>
        <end position="598"/>
    </location>
</feature>
<dbReference type="Pfam" id="PF00919">
    <property type="entry name" value="UPF0004"/>
    <property type="match status" value="1"/>
</dbReference>
<evidence type="ECO:0000259" key="10">
    <source>
        <dbReference type="PROSITE" id="PS50926"/>
    </source>
</evidence>
<feature type="domain" description="Radical SAM core" evidence="12">
    <location>
        <begin position="270"/>
        <end position="528"/>
    </location>
</feature>
<dbReference type="FunCoup" id="A0A6L2Q6L5">
    <property type="interactions" value="1555"/>
</dbReference>
<evidence type="ECO:0000256" key="6">
    <source>
        <dbReference type="ARBA" id="ARBA00023004"/>
    </source>
</evidence>
<dbReference type="GO" id="GO:0060255">
    <property type="term" value="P:regulation of macromolecule metabolic process"/>
    <property type="evidence" value="ECO:0007669"/>
    <property type="project" value="UniProtKB-ARBA"/>
</dbReference>
<dbReference type="InParanoid" id="A0A6L2Q6L5"/>
<gene>
    <name evidence="13" type="ORF">Cfor_10572</name>
</gene>
<dbReference type="PROSITE" id="PS51918">
    <property type="entry name" value="RADICAL_SAM"/>
    <property type="match status" value="1"/>
</dbReference>
<name>A0A6L2Q6L5_COPFO</name>
<keyword evidence="7" id="KW-0411">Iron-sulfur</keyword>
<keyword evidence="4" id="KW-0949">S-adenosyl-L-methionine</keyword>
<dbReference type="GO" id="GO:0046872">
    <property type="term" value="F:metal ion binding"/>
    <property type="evidence" value="ECO:0007669"/>
    <property type="project" value="UniProtKB-KW"/>
</dbReference>
<dbReference type="EMBL" id="BLKM01001381">
    <property type="protein sequence ID" value="GFG40024.1"/>
    <property type="molecule type" value="Genomic_DNA"/>
</dbReference>
<accession>A0A6L2Q6L5</accession>
<dbReference type="SFLD" id="SFLDF00273">
    <property type="entry name" value="(dimethylallyl)adenosine_tRNA"/>
    <property type="match status" value="1"/>
</dbReference>
<dbReference type="GO" id="GO:0051539">
    <property type="term" value="F:4 iron, 4 sulfur cluster binding"/>
    <property type="evidence" value="ECO:0007669"/>
    <property type="project" value="UniProtKB-KW"/>
</dbReference>
<dbReference type="InterPro" id="IPR006638">
    <property type="entry name" value="Elp3/MiaA/NifB-like_rSAM"/>
</dbReference>
<dbReference type="InterPro" id="IPR007197">
    <property type="entry name" value="rSAM"/>
</dbReference>
<dbReference type="InterPro" id="IPR020612">
    <property type="entry name" value="Methylthiotransferase_CS"/>
</dbReference>
<dbReference type="SFLD" id="SFLDS00029">
    <property type="entry name" value="Radical_SAM"/>
    <property type="match status" value="1"/>
</dbReference>
<dbReference type="SFLD" id="SFLDG01061">
    <property type="entry name" value="methylthiotransferase"/>
    <property type="match status" value="1"/>
</dbReference>
<dbReference type="Pfam" id="PF04055">
    <property type="entry name" value="Radical_SAM"/>
    <property type="match status" value="1"/>
</dbReference>
<evidence type="ECO:0000256" key="3">
    <source>
        <dbReference type="ARBA" id="ARBA00022485"/>
    </source>
</evidence>
<dbReference type="PANTHER" id="PTHR43020">
    <property type="entry name" value="CDK5 REGULATORY SUBUNIT-ASSOCIATED PROTEIN 1"/>
    <property type="match status" value="1"/>
</dbReference>
<dbReference type="PANTHER" id="PTHR43020:SF2">
    <property type="entry name" value="MITOCHONDRIAL TRNA METHYLTHIOTRANSFERASE CDK5RAP1"/>
    <property type="match status" value="1"/>
</dbReference>
<dbReference type="GO" id="GO:0080090">
    <property type="term" value="P:regulation of primary metabolic process"/>
    <property type="evidence" value="ECO:0007669"/>
    <property type="project" value="UniProtKB-ARBA"/>
</dbReference>
<dbReference type="PROSITE" id="PS51449">
    <property type="entry name" value="MTTASE_N"/>
    <property type="match status" value="1"/>
</dbReference>
<comment type="similarity">
    <text evidence="2">Belongs to the methylthiotransferase family. MiaB subfamily.</text>
</comment>
<reference evidence="14" key="1">
    <citation type="submission" date="2020-01" db="EMBL/GenBank/DDBJ databases">
        <title>Draft genome sequence of the Termite Coptotermes fromosanus.</title>
        <authorList>
            <person name="Itakura S."/>
            <person name="Yosikawa Y."/>
            <person name="Umezawa K."/>
        </authorList>
    </citation>
    <scope>NUCLEOTIDE SEQUENCE [LARGE SCALE GENOMIC DNA]</scope>
</reference>
<dbReference type="InterPro" id="IPR006463">
    <property type="entry name" value="MiaB_methiolase"/>
</dbReference>
<keyword evidence="3" id="KW-0004">4Fe-4S</keyword>
<proteinExistence type="inferred from homology"/>
<dbReference type="NCBIfam" id="TIGR00089">
    <property type="entry name" value="MiaB/RimO family radical SAM methylthiotransferase"/>
    <property type="match status" value="1"/>
</dbReference>
<evidence type="ECO:0000313" key="13">
    <source>
        <dbReference type="EMBL" id="GFG40024.1"/>
    </source>
</evidence>
<evidence type="ECO:0000256" key="8">
    <source>
        <dbReference type="ARBA" id="ARBA00053923"/>
    </source>
</evidence>
<evidence type="ECO:0000259" key="11">
    <source>
        <dbReference type="PROSITE" id="PS51449"/>
    </source>
</evidence>
<dbReference type="GO" id="GO:0005829">
    <property type="term" value="C:cytosol"/>
    <property type="evidence" value="ECO:0007669"/>
    <property type="project" value="TreeGrafter"/>
</dbReference>
<evidence type="ECO:0000256" key="1">
    <source>
        <dbReference type="ARBA" id="ARBA00001966"/>
    </source>
</evidence>
<dbReference type="GO" id="GO:0035597">
    <property type="term" value="F:tRNA-2-methylthio-N(6)-dimethylallyladenosine(37) synthase activity"/>
    <property type="evidence" value="ECO:0007669"/>
    <property type="project" value="TreeGrafter"/>
</dbReference>
<keyword evidence="6" id="KW-0408">Iron</keyword>
<protein>
    <recommendedName>
        <fullName evidence="9">CDK5RAP1-like protein</fullName>
    </recommendedName>
</protein>
<evidence type="ECO:0000256" key="7">
    <source>
        <dbReference type="ARBA" id="ARBA00023014"/>
    </source>
</evidence>
<dbReference type="FunFam" id="3.80.30.20:FF:000003">
    <property type="entry name" value="CDK5 regulatory subunit-associated protein 1"/>
    <property type="match status" value="1"/>
</dbReference>
<evidence type="ECO:0000259" key="12">
    <source>
        <dbReference type="PROSITE" id="PS51918"/>
    </source>
</evidence>
<dbReference type="PROSITE" id="PS01278">
    <property type="entry name" value="MTTASE_RADICAL"/>
    <property type="match status" value="1"/>
</dbReference>
<keyword evidence="14" id="KW-1185">Reference proteome</keyword>
<evidence type="ECO:0000256" key="2">
    <source>
        <dbReference type="ARBA" id="ARBA00009815"/>
    </source>
</evidence>
<evidence type="ECO:0000313" key="14">
    <source>
        <dbReference type="Proteomes" id="UP000502823"/>
    </source>
</evidence>
<comment type="function">
    <text evidence="8">Potential regulator of CDK5 activity.</text>
</comment>
<dbReference type="SUPFAM" id="SSF102114">
    <property type="entry name" value="Radical SAM enzymes"/>
    <property type="match status" value="1"/>
</dbReference>
<feature type="domain" description="MTTase N-terminal" evidence="11">
    <location>
        <begin position="124"/>
        <end position="246"/>
    </location>
</feature>
<evidence type="ECO:0000256" key="5">
    <source>
        <dbReference type="ARBA" id="ARBA00022723"/>
    </source>
</evidence>
<organism evidence="13 14">
    <name type="scientific">Coptotermes formosanus</name>
    <name type="common">Formosan subterranean termite</name>
    <dbReference type="NCBI Taxonomy" id="36987"/>
    <lineage>
        <taxon>Eukaryota</taxon>
        <taxon>Metazoa</taxon>
        <taxon>Ecdysozoa</taxon>
        <taxon>Arthropoda</taxon>
        <taxon>Hexapoda</taxon>
        <taxon>Insecta</taxon>
        <taxon>Pterygota</taxon>
        <taxon>Neoptera</taxon>
        <taxon>Polyneoptera</taxon>
        <taxon>Dictyoptera</taxon>
        <taxon>Blattodea</taxon>
        <taxon>Blattoidea</taxon>
        <taxon>Termitoidae</taxon>
        <taxon>Rhinotermitidae</taxon>
        <taxon>Coptotermes</taxon>
    </lineage>
</organism>
<dbReference type="InterPro" id="IPR013848">
    <property type="entry name" value="Methylthiotransferase_N"/>
</dbReference>
<dbReference type="Gene3D" id="3.40.50.12160">
    <property type="entry name" value="Methylthiotransferase, N-terminal domain"/>
    <property type="match status" value="1"/>
</dbReference>
<dbReference type="OrthoDB" id="190098at2759"/>
<dbReference type="SMART" id="SM00729">
    <property type="entry name" value="Elp3"/>
    <property type="match status" value="1"/>
</dbReference>
<dbReference type="Pfam" id="PF01938">
    <property type="entry name" value="TRAM"/>
    <property type="match status" value="1"/>
</dbReference>
<evidence type="ECO:0000256" key="4">
    <source>
        <dbReference type="ARBA" id="ARBA00022691"/>
    </source>
</evidence>
<dbReference type="InterPro" id="IPR002792">
    <property type="entry name" value="TRAM_dom"/>
</dbReference>
<dbReference type="GO" id="GO:0005739">
    <property type="term" value="C:mitochondrion"/>
    <property type="evidence" value="ECO:0007669"/>
    <property type="project" value="TreeGrafter"/>
</dbReference>
<comment type="caution">
    <text evidence="13">The sequence shown here is derived from an EMBL/GenBank/DDBJ whole genome shotgun (WGS) entry which is preliminary data.</text>
</comment>
<dbReference type="FunFam" id="3.40.50.12160:FF:000003">
    <property type="entry name" value="CDK5 regulatory subunit-associated protein 1"/>
    <property type="match status" value="1"/>
</dbReference>
<dbReference type="InterPro" id="IPR005839">
    <property type="entry name" value="Methylthiotransferase"/>
</dbReference>
<dbReference type="InterPro" id="IPR038135">
    <property type="entry name" value="Methylthiotransferase_N_sf"/>
</dbReference>
<dbReference type="SFLD" id="SFLDG01082">
    <property type="entry name" value="B12-binding_domain_containing"/>
    <property type="match status" value="1"/>
</dbReference>